<dbReference type="EMBL" id="MKCT01000006">
    <property type="protein sequence ID" value="OHX20884.1"/>
    <property type="molecule type" value="Genomic_DNA"/>
</dbReference>
<name>A0ABX3CEY9_9NEIS</name>
<protein>
    <recommendedName>
        <fullName evidence="3">RING-type domain-containing protein</fullName>
    </recommendedName>
</protein>
<reference evidence="1 2" key="1">
    <citation type="submission" date="2016-09" db="EMBL/GenBank/DDBJ databases">
        <title>Chromobacterium muskegensis sp. nov., an insecticidal bacterium isolated from Sphagnum bogs.</title>
        <authorList>
            <person name="Sparks M.E."/>
            <person name="Blackburn M.B."/>
            <person name="Gundersen-Rindal D.E."/>
            <person name="Mitchell A."/>
            <person name="Farrar R."/>
            <person name="Kuhar D."/>
        </authorList>
    </citation>
    <scope>NUCLEOTIDE SEQUENCE [LARGE SCALE GENOMIC DNA]</scope>
    <source>
        <strain evidence="1 2">14B-1</strain>
    </source>
</reference>
<evidence type="ECO:0008006" key="3">
    <source>
        <dbReference type="Google" id="ProtNLM"/>
    </source>
</evidence>
<evidence type="ECO:0000313" key="2">
    <source>
        <dbReference type="Proteomes" id="UP000180280"/>
    </source>
</evidence>
<comment type="caution">
    <text evidence="1">The sequence shown here is derived from an EMBL/GenBank/DDBJ whole genome shotgun (WGS) entry which is preliminary data.</text>
</comment>
<accession>A0ABX3CEY9</accession>
<gene>
    <name evidence="1" type="ORF">BI344_22520</name>
</gene>
<organism evidence="1 2">
    <name type="scientific">Chromobacterium sphagni</name>
    <dbReference type="NCBI Taxonomy" id="1903179"/>
    <lineage>
        <taxon>Bacteria</taxon>
        <taxon>Pseudomonadati</taxon>
        <taxon>Pseudomonadota</taxon>
        <taxon>Betaproteobacteria</taxon>
        <taxon>Neisseriales</taxon>
        <taxon>Chromobacteriaceae</taxon>
        <taxon>Chromobacterium</taxon>
    </lineage>
</organism>
<dbReference type="Proteomes" id="UP000180280">
    <property type="component" value="Unassembled WGS sequence"/>
</dbReference>
<evidence type="ECO:0000313" key="1">
    <source>
        <dbReference type="EMBL" id="OHX20884.1"/>
    </source>
</evidence>
<keyword evidence="2" id="KW-1185">Reference proteome</keyword>
<sequence length="319" mass="35400">MDTILKNAIASIQIGVEDYLAGDDRRSLSAIRNVTAGILLLFKEKLRQLSPPGSDEVLIKKDMRPVHLPDGSVAFRGHGKSTVDVQQIKERFMSLGITADFNHLNEVIKLRNNIEHYMTTATAETVRAVLAKSFVVIRDFIAIQLEEEPADLLGGLAWDVLLTQNEVYERELASCHDAMGAIRWKLAPGDRIAAYIRCFYCGSELVKPLDPNIRYHEELIFHCAACAQDSNFDQIIEDAVEDCYAVDSYIAIKDGGDDPVAMCPNCVRHTLICENGVCIACEEGLHHSNCEVCGEALGPDDQEYGGLCGYHAWQAQRDD</sequence>
<dbReference type="RefSeq" id="WP_071112186.1">
    <property type="nucleotide sequence ID" value="NZ_MKCT01000006.1"/>
</dbReference>
<proteinExistence type="predicted"/>